<gene>
    <name evidence="1" type="ORF">SAMN05444390_10288</name>
</gene>
<dbReference type="EMBL" id="FNVQ01000002">
    <property type="protein sequence ID" value="SEG49292.1"/>
    <property type="molecule type" value="Genomic_DNA"/>
</dbReference>
<sequence>MAERQRKKGRFVGIPYNVARSVYFYELKGGELRLLIELLTQFNGKNNGCLTTAESELSKRGWAASSIYTASTGLQRKGWIVVTRQGYKVRGWATLVAITWNGIDEPAKGVRYDAGVKPSPAPLNYWCKHPDTWELIPRCLQKNSSKTEWIEADSTQKLNGQNRKIA</sequence>
<proteinExistence type="predicted"/>
<evidence type="ECO:0008006" key="3">
    <source>
        <dbReference type="Google" id="ProtNLM"/>
    </source>
</evidence>
<dbReference type="RefSeq" id="WP_104003200.1">
    <property type="nucleotide sequence ID" value="NZ_FNVQ01000002.1"/>
</dbReference>
<name>A0A1H6ALN2_9GAMM</name>
<evidence type="ECO:0000313" key="1">
    <source>
        <dbReference type="EMBL" id="SEG49292.1"/>
    </source>
</evidence>
<reference evidence="1 2" key="1">
    <citation type="submission" date="2016-10" db="EMBL/GenBank/DDBJ databases">
        <authorList>
            <person name="de Groot N.N."/>
        </authorList>
    </citation>
    <scope>NUCLEOTIDE SEQUENCE [LARGE SCALE GENOMIC DNA]</scope>
    <source>
        <strain evidence="1 2">DSM 22012</strain>
    </source>
</reference>
<dbReference type="AlphaFoldDB" id="A0A1H6ALN2"/>
<evidence type="ECO:0000313" key="2">
    <source>
        <dbReference type="Proteomes" id="UP000236745"/>
    </source>
</evidence>
<accession>A0A1H6ALN2</accession>
<organism evidence="1 2">
    <name type="scientific">Marinobacterium lutimaris</name>
    <dbReference type="NCBI Taxonomy" id="568106"/>
    <lineage>
        <taxon>Bacteria</taxon>
        <taxon>Pseudomonadati</taxon>
        <taxon>Pseudomonadota</taxon>
        <taxon>Gammaproteobacteria</taxon>
        <taxon>Oceanospirillales</taxon>
        <taxon>Oceanospirillaceae</taxon>
        <taxon>Marinobacterium</taxon>
    </lineage>
</organism>
<keyword evidence="2" id="KW-1185">Reference proteome</keyword>
<dbReference type="Proteomes" id="UP000236745">
    <property type="component" value="Unassembled WGS sequence"/>
</dbReference>
<dbReference type="OrthoDB" id="8910510at2"/>
<protein>
    <recommendedName>
        <fullName evidence="3">Helix-turn-helix domain-containing protein</fullName>
    </recommendedName>
</protein>